<evidence type="ECO:0000313" key="2">
    <source>
        <dbReference type="Proteomes" id="UP000641588"/>
    </source>
</evidence>
<proteinExistence type="predicted"/>
<keyword evidence="2" id="KW-1185">Reference proteome</keyword>
<accession>A0A972GQ93</accession>
<organism evidence="1 2">
    <name type="scientific">Paenibacillus foliorum</name>
    <dbReference type="NCBI Taxonomy" id="2654974"/>
    <lineage>
        <taxon>Bacteria</taxon>
        <taxon>Bacillati</taxon>
        <taxon>Bacillota</taxon>
        <taxon>Bacilli</taxon>
        <taxon>Bacillales</taxon>
        <taxon>Paenibacillaceae</taxon>
        <taxon>Paenibacillus</taxon>
    </lineage>
</organism>
<dbReference type="PANTHER" id="PTHR37807">
    <property type="entry name" value="OS07G0160300 PROTEIN"/>
    <property type="match status" value="1"/>
</dbReference>
<sequence length="174" mass="19989">MSKIILFRGKSGTGKSTLSNELAKRLKLPVLHKDDIYDSVAGFIPEHDLRNKICFEFLYRFLQTVIDSGATIILDFGLNNTDGVRRLKTWVEERGGELITFQCTCSDESIWSERLVERSINPLPNQLITNLSELKEYYKNLKTEYLEGELILDTVKEIVSLIDQVEAFILEQNN</sequence>
<dbReference type="PANTHER" id="PTHR37807:SF3">
    <property type="entry name" value="OS07G0160300 PROTEIN"/>
    <property type="match status" value="1"/>
</dbReference>
<dbReference type="InterPro" id="IPR027417">
    <property type="entry name" value="P-loop_NTPase"/>
</dbReference>
<reference evidence="1" key="1">
    <citation type="submission" date="2019-10" db="EMBL/GenBank/DDBJ databases">
        <title>Description of Paenibacillus glebae sp. nov.</title>
        <authorList>
            <person name="Carlier A."/>
            <person name="Qi S."/>
        </authorList>
    </citation>
    <scope>NUCLEOTIDE SEQUENCE</scope>
    <source>
        <strain evidence="1">LMG 31456</strain>
    </source>
</reference>
<name>A0A972GQ93_9BACL</name>
<dbReference type="EMBL" id="WHOD01000055">
    <property type="protein sequence ID" value="NOU94408.1"/>
    <property type="molecule type" value="Genomic_DNA"/>
</dbReference>
<dbReference type="AlphaFoldDB" id="A0A972GQ93"/>
<dbReference type="Gene3D" id="3.40.50.300">
    <property type="entry name" value="P-loop containing nucleotide triphosphate hydrolases"/>
    <property type="match status" value="1"/>
</dbReference>
<gene>
    <name evidence="1" type="ORF">GC093_14440</name>
</gene>
<evidence type="ECO:0000313" key="1">
    <source>
        <dbReference type="EMBL" id="NOU94408.1"/>
    </source>
</evidence>
<dbReference type="Proteomes" id="UP000641588">
    <property type="component" value="Unassembled WGS sequence"/>
</dbReference>
<comment type="caution">
    <text evidence="1">The sequence shown here is derived from an EMBL/GenBank/DDBJ whole genome shotgun (WGS) entry which is preliminary data.</text>
</comment>
<dbReference type="SUPFAM" id="SSF52540">
    <property type="entry name" value="P-loop containing nucleoside triphosphate hydrolases"/>
    <property type="match status" value="1"/>
</dbReference>
<dbReference type="Pfam" id="PF13671">
    <property type="entry name" value="AAA_33"/>
    <property type="match status" value="1"/>
</dbReference>
<protein>
    <submittedName>
        <fullName evidence="1">AAA family ATPase</fullName>
    </submittedName>
</protein>